<accession>A0A6L2NNF1</accession>
<feature type="compositionally biased region" description="Polar residues" evidence="1">
    <location>
        <begin position="40"/>
        <end position="57"/>
    </location>
</feature>
<evidence type="ECO:0000313" key="3">
    <source>
        <dbReference type="EMBL" id="GEU87683.1"/>
    </source>
</evidence>
<dbReference type="InterPro" id="IPR013103">
    <property type="entry name" value="RVT_2"/>
</dbReference>
<dbReference type="Pfam" id="PF07727">
    <property type="entry name" value="RVT_2"/>
    <property type="match status" value="1"/>
</dbReference>
<feature type="region of interest" description="Disordered" evidence="1">
    <location>
        <begin position="35"/>
        <end position="59"/>
    </location>
</feature>
<dbReference type="AlphaFoldDB" id="A0A6L2NNF1"/>
<feature type="domain" description="Reverse transcriptase Ty1/copia-type" evidence="2">
    <location>
        <begin position="165"/>
        <end position="232"/>
    </location>
</feature>
<evidence type="ECO:0000256" key="1">
    <source>
        <dbReference type="SAM" id="MobiDB-lite"/>
    </source>
</evidence>
<gene>
    <name evidence="3" type="ORF">Tci_059661</name>
</gene>
<name>A0A6L2NNF1_TANCI</name>
<organism evidence="3">
    <name type="scientific">Tanacetum cinerariifolium</name>
    <name type="common">Dalmatian daisy</name>
    <name type="synonym">Chrysanthemum cinerariifolium</name>
    <dbReference type="NCBI Taxonomy" id="118510"/>
    <lineage>
        <taxon>Eukaryota</taxon>
        <taxon>Viridiplantae</taxon>
        <taxon>Streptophyta</taxon>
        <taxon>Embryophyta</taxon>
        <taxon>Tracheophyta</taxon>
        <taxon>Spermatophyta</taxon>
        <taxon>Magnoliopsida</taxon>
        <taxon>eudicotyledons</taxon>
        <taxon>Gunneridae</taxon>
        <taxon>Pentapetalae</taxon>
        <taxon>asterids</taxon>
        <taxon>campanulids</taxon>
        <taxon>Asterales</taxon>
        <taxon>Asteraceae</taxon>
        <taxon>Asteroideae</taxon>
        <taxon>Anthemideae</taxon>
        <taxon>Anthemidinae</taxon>
        <taxon>Tanacetum</taxon>
    </lineage>
</organism>
<comment type="caution">
    <text evidence="3">The sequence shown here is derived from an EMBL/GenBank/DDBJ whole genome shotgun (WGS) entry which is preliminary data.</text>
</comment>
<reference evidence="3" key="1">
    <citation type="journal article" date="2019" name="Sci. Rep.">
        <title>Draft genome of Tanacetum cinerariifolium, the natural source of mosquito coil.</title>
        <authorList>
            <person name="Yamashiro T."/>
            <person name="Shiraishi A."/>
            <person name="Satake H."/>
            <person name="Nakayama K."/>
        </authorList>
    </citation>
    <scope>NUCLEOTIDE SEQUENCE</scope>
</reference>
<sequence>MFQPLFDELLTPPPSIDHPALEVITLITEVVAPEHAASTDAPSPSNSQTTPDTQSPVIPNDVKKYNHDLDVAYMNNDPFFGISIPEVPKWTKDHPLENIIGKLTRPVSTRLQLHEQALFCYYDAFLTSVEPKTYKDALTQSCWIKATQKDLNEFERLGDKLGGIIKNKARLVARGYRQEEWIDFEESFASVARLEAIRIFLTFVAHMNMVIYQMDMKPPSLNGFVDPTLFIQRESKELLLVQIYVDDIIFVASTPELCDLFAKIMCSKFKMSMIGKISFFVPDIPRFLQRLSGSYTVHPERKQGITSVLMVDSITFGHEMVILVLREEYDRVFNHLDMYNAPFEGKVFTCAKQVKPYKFSWLRFDIHEGVLGCGLCPIVKFLVAFCLGLSAAFCSAKFKSSLRFVSIAGGVLSQDTYARSRPNGKIIVDSIENGPYVRRMIATLGEPDLPVPVPESFHEQTYKELTENDIKRMDADDQAI</sequence>
<evidence type="ECO:0000259" key="2">
    <source>
        <dbReference type="Pfam" id="PF07727"/>
    </source>
</evidence>
<protein>
    <recommendedName>
        <fullName evidence="2">Reverse transcriptase Ty1/copia-type domain-containing protein</fullName>
    </recommendedName>
</protein>
<dbReference type="EMBL" id="BKCJ010009592">
    <property type="protein sequence ID" value="GEU87683.1"/>
    <property type="molecule type" value="Genomic_DNA"/>
</dbReference>
<proteinExistence type="predicted"/>